<evidence type="ECO:0000256" key="2">
    <source>
        <dbReference type="ARBA" id="ARBA00022801"/>
    </source>
</evidence>
<evidence type="ECO:0000259" key="6">
    <source>
        <dbReference type="Pfam" id="PF16355"/>
    </source>
</evidence>
<reference evidence="10" key="1">
    <citation type="journal article" date="2019" name="Int. J. Syst. Evol. Microbiol.">
        <title>The Global Catalogue of Microorganisms (GCM) 10K type strain sequencing project: providing services to taxonomists for standard genome sequencing and annotation.</title>
        <authorList>
            <consortium name="The Broad Institute Genomics Platform"/>
            <consortium name="The Broad Institute Genome Sequencing Center for Infectious Disease"/>
            <person name="Wu L."/>
            <person name="Ma J."/>
        </authorList>
    </citation>
    <scope>NUCLEOTIDE SEQUENCE [LARGE SCALE GENOMIC DNA]</scope>
    <source>
        <strain evidence="10">KCTC 52473</strain>
    </source>
</reference>
<dbReference type="InterPro" id="IPR054593">
    <property type="entry name" value="Beta-mannosidase-like_N2"/>
</dbReference>
<dbReference type="SUPFAM" id="SSF49785">
    <property type="entry name" value="Galactose-binding domain-like"/>
    <property type="match status" value="1"/>
</dbReference>
<keyword evidence="10" id="KW-1185">Reference proteome</keyword>
<evidence type="ECO:0000259" key="4">
    <source>
        <dbReference type="Pfam" id="PF00703"/>
    </source>
</evidence>
<protein>
    <submittedName>
        <fullName evidence="9">Glycoside hydrolase family 2 TIM barrel-domain containing protein</fullName>
    </submittedName>
</protein>
<dbReference type="PRINTS" id="PR00132">
    <property type="entry name" value="GLHYDRLASE2"/>
</dbReference>
<dbReference type="InterPro" id="IPR006103">
    <property type="entry name" value="Glyco_hydro_2_cat"/>
</dbReference>
<name>A0ABV7FMK5_9ALTE</name>
<evidence type="ECO:0000313" key="9">
    <source>
        <dbReference type="EMBL" id="MFC3120473.1"/>
    </source>
</evidence>
<sequence>MLTRSLLTIAFVRFFVLFLLTQLSACYVNDSRHNSAEHTSLSGVIVDYNNIPIPHTYVKLVSTEQVLVSDLNGRFSFEGVDANQVHELILFGNGYDLKKVQVSDVFDPLKIRLHHPRDKKTHVRKRINFDQNWRFLKQDGRFHLPELDDSEWRQLDLPHDYSIESEFSRDHQKRHAFLAGGTAWYRKTFTLSEEDKRKRVELQFDGIYFDAEIWVNGHSVGKQREGYTSKYFDLTPFVYLDKNNVIAVRVNNDNHNRANTRWYSGSGIYRHAWLTVKAQTHVKTWGTFITTPVATEEQAQIVVETELVNIPVDASNITLETTIVSPEGTNLYSKRHKVSALNTQLTAVKQRFLMDRPNLWSPEHPAMYYAESRVFVDGVLVDDYISAFGVRSFSLDPQQGFFLNGKATKFKGVCIHHDGGFAVGAAVPDEIWERRLRKLKDIGVNAIRTAHNPTSPELMDMLDRMGFLVMNEFTDKWMAPFNPFHHQDWQKDFTLAVERDRNHPSVIFWSVGNENTPGIRGMDPPGSDYINHGLAERIPFVKQLDPTRIVTSGQERGIDNNNLDEKVQRILSSAAHQDVLGMNYAEQWYDALKAAKEDLLIIGTESYRYYMSEPSFRKAFKEENQWLYYENRPYALGSFIWVGISYMGEGGIGSNSGLFDMAGFKRPAAYLYESMWVDKPMVDIAVYQRVDESKRRSHWGWPDMLQTWNQAKSETVDIVTYTNAEKVELYLNDKLLGEKRLSDHSNKIINWQDIKWQSGVLKAVAKNNGKVVAEKVLRTAGKPAAIQLVADKTSVLANSKAVIQVEAYIVDSRGVPIPEAETVLHFSLSGSALDDSAKLLGFSNGDVRSEQLEQRIPPTDKSKQYTFEGRLLAVIEAGDTAGTLTLTASGKGLQSSSLHVEVKAPVH</sequence>
<dbReference type="PROSITE" id="PS00608">
    <property type="entry name" value="GLYCOSYL_HYDROL_F2_2"/>
    <property type="match status" value="1"/>
</dbReference>
<feature type="domain" description="Glycoside hydrolase family 2 immunoglobulin-like beta-sandwich" evidence="4">
    <location>
        <begin position="281"/>
        <end position="391"/>
    </location>
</feature>
<dbReference type="InterPro" id="IPR017853">
    <property type="entry name" value="GH"/>
</dbReference>
<keyword evidence="2 9" id="KW-0378">Hydrolase</keyword>
<comment type="similarity">
    <text evidence="1">Belongs to the glycosyl hydrolase 2 family.</text>
</comment>
<dbReference type="InterPro" id="IPR013783">
    <property type="entry name" value="Ig-like_fold"/>
</dbReference>
<keyword evidence="3" id="KW-0326">Glycosidase</keyword>
<dbReference type="SUPFAM" id="SSF51445">
    <property type="entry name" value="(Trans)glycosidases"/>
    <property type="match status" value="1"/>
</dbReference>
<accession>A0ABV7FMK5</accession>
<dbReference type="Pfam" id="PF18565">
    <property type="entry name" value="Glyco_hydro2_C5"/>
    <property type="match status" value="1"/>
</dbReference>
<dbReference type="InterPro" id="IPR040605">
    <property type="entry name" value="Glyco_hydro2_dom5"/>
</dbReference>
<dbReference type="SUPFAM" id="SSF49464">
    <property type="entry name" value="Carboxypeptidase regulatory domain-like"/>
    <property type="match status" value="1"/>
</dbReference>
<dbReference type="PANTHER" id="PTHR42732:SF1">
    <property type="entry name" value="BETA-MANNOSIDASE"/>
    <property type="match status" value="1"/>
</dbReference>
<evidence type="ECO:0000313" key="10">
    <source>
        <dbReference type="Proteomes" id="UP001595478"/>
    </source>
</evidence>
<feature type="domain" description="Glycoside hydrolase family 2 catalytic" evidence="5">
    <location>
        <begin position="400"/>
        <end position="573"/>
    </location>
</feature>
<dbReference type="RefSeq" id="WP_376918615.1">
    <property type="nucleotide sequence ID" value="NZ_JBHRSW010000005.1"/>
</dbReference>
<evidence type="ECO:0000259" key="8">
    <source>
        <dbReference type="Pfam" id="PF22666"/>
    </source>
</evidence>
<dbReference type="Gene3D" id="2.60.120.260">
    <property type="entry name" value="Galactose-binding domain-like"/>
    <property type="match status" value="1"/>
</dbReference>
<feature type="domain" description="DUF4982" evidence="6">
    <location>
        <begin position="714"/>
        <end position="773"/>
    </location>
</feature>
<dbReference type="SUPFAM" id="SSF49303">
    <property type="entry name" value="beta-Galactosidase/glucuronidase domain"/>
    <property type="match status" value="1"/>
</dbReference>
<evidence type="ECO:0000259" key="7">
    <source>
        <dbReference type="Pfam" id="PF18565"/>
    </source>
</evidence>
<dbReference type="InterPro" id="IPR006102">
    <property type="entry name" value="Ig-like_GH2"/>
</dbReference>
<proteinExistence type="inferred from homology"/>
<dbReference type="PANTHER" id="PTHR42732">
    <property type="entry name" value="BETA-GALACTOSIDASE"/>
    <property type="match status" value="1"/>
</dbReference>
<evidence type="ECO:0000259" key="5">
    <source>
        <dbReference type="Pfam" id="PF02836"/>
    </source>
</evidence>
<evidence type="ECO:0000256" key="3">
    <source>
        <dbReference type="ARBA" id="ARBA00023295"/>
    </source>
</evidence>
<dbReference type="InterPro" id="IPR008969">
    <property type="entry name" value="CarboxyPept-like_regulatory"/>
</dbReference>
<feature type="domain" description="Glycoside hydrolase family 2" evidence="7">
    <location>
        <begin position="786"/>
        <end position="898"/>
    </location>
</feature>
<dbReference type="InterPro" id="IPR006101">
    <property type="entry name" value="Glyco_hydro_2"/>
</dbReference>
<dbReference type="Proteomes" id="UP001595478">
    <property type="component" value="Unassembled WGS sequence"/>
</dbReference>
<dbReference type="InterPro" id="IPR023232">
    <property type="entry name" value="Glyco_hydro_2_AS"/>
</dbReference>
<dbReference type="Pfam" id="PF00703">
    <property type="entry name" value="Glyco_hydro_2"/>
    <property type="match status" value="1"/>
</dbReference>
<dbReference type="EMBL" id="JBHRSW010000005">
    <property type="protein sequence ID" value="MFC3120473.1"/>
    <property type="molecule type" value="Genomic_DNA"/>
</dbReference>
<gene>
    <name evidence="9" type="ORF">ACFOHL_02460</name>
</gene>
<dbReference type="Pfam" id="PF22666">
    <property type="entry name" value="Glyco_hydro_2_N2"/>
    <property type="match status" value="1"/>
</dbReference>
<dbReference type="InterPro" id="IPR051913">
    <property type="entry name" value="GH2_Domain-Containing"/>
</dbReference>
<dbReference type="Pfam" id="PF02836">
    <property type="entry name" value="Glyco_hydro_2_C"/>
    <property type="match status" value="1"/>
</dbReference>
<dbReference type="InterPro" id="IPR008979">
    <property type="entry name" value="Galactose-bd-like_sf"/>
</dbReference>
<dbReference type="GO" id="GO:0016787">
    <property type="term" value="F:hydrolase activity"/>
    <property type="evidence" value="ECO:0007669"/>
    <property type="project" value="UniProtKB-KW"/>
</dbReference>
<evidence type="ECO:0000256" key="1">
    <source>
        <dbReference type="ARBA" id="ARBA00007401"/>
    </source>
</evidence>
<dbReference type="Pfam" id="PF16355">
    <property type="entry name" value="DUF4982"/>
    <property type="match status" value="1"/>
</dbReference>
<comment type="caution">
    <text evidence="9">The sequence shown here is derived from an EMBL/GenBank/DDBJ whole genome shotgun (WGS) entry which is preliminary data.</text>
</comment>
<feature type="domain" description="Beta-mannosidase-like galactose-binding" evidence="8">
    <location>
        <begin position="155"/>
        <end position="259"/>
    </location>
</feature>
<organism evidence="9 10">
    <name type="scientific">Agaribacter flavus</name>
    <dbReference type="NCBI Taxonomy" id="1902781"/>
    <lineage>
        <taxon>Bacteria</taxon>
        <taxon>Pseudomonadati</taxon>
        <taxon>Pseudomonadota</taxon>
        <taxon>Gammaproteobacteria</taxon>
        <taxon>Alteromonadales</taxon>
        <taxon>Alteromonadaceae</taxon>
        <taxon>Agaribacter</taxon>
    </lineage>
</organism>
<dbReference type="Gene3D" id="3.20.20.80">
    <property type="entry name" value="Glycosidases"/>
    <property type="match status" value="1"/>
</dbReference>
<dbReference type="Gene3D" id="2.60.40.10">
    <property type="entry name" value="Immunoglobulins"/>
    <property type="match status" value="3"/>
</dbReference>
<dbReference type="InterPro" id="IPR036156">
    <property type="entry name" value="Beta-gal/glucu_dom_sf"/>
</dbReference>
<dbReference type="InterPro" id="IPR032311">
    <property type="entry name" value="DUF4982"/>
</dbReference>